<evidence type="ECO:0000313" key="10">
    <source>
        <dbReference type="EMBL" id="KAF9671417.1"/>
    </source>
</evidence>
<dbReference type="Pfam" id="PF00249">
    <property type="entry name" value="Myb_DNA-binding"/>
    <property type="match status" value="2"/>
</dbReference>
<evidence type="ECO:0000259" key="9">
    <source>
        <dbReference type="PROSITE" id="PS51294"/>
    </source>
</evidence>
<evidence type="ECO:0000256" key="3">
    <source>
        <dbReference type="ARBA" id="ARBA00023125"/>
    </source>
</evidence>
<dbReference type="FunFam" id="1.10.10.60:FF:000009">
    <property type="entry name" value="transcription factor MYB1R1"/>
    <property type="match status" value="1"/>
</dbReference>
<evidence type="ECO:0000256" key="5">
    <source>
        <dbReference type="ARBA" id="ARBA00023242"/>
    </source>
</evidence>
<evidence type="ECO:0000313" key="11">
    <source>
        <dbReference type="Proteomes" id="UP000657918"/>
    </source>
</evidence>
<accession>A0A835JHP1</accession>
<reference evidence="10 11" key="1">
    <citation type="submission" date="2020-10" db="EMBL/GenBank/DDBJ databases">
        <title>Plant Genome Project.</title>
        <authorList>
            <person name="Zhang R.-G."/>
        </authorList>
    </citation>
    <scope>NUCLEOTIDE SEQUENCE [LARGE SCALE GENOMIC DNA]</scope>
    <source>
        <strain evidence="10">FAFU-HL-1</strain>
        <tissue evidence="10">Leaf</tissue>
    </source>
</reference>
<sequence length="316" mass="34992">MASVVTWTRDEEKDFENAIAMHWIDEDSNEQWGKIASMVPSKSLEELKLHYKILVEDVCAIEAGNVPIPNYEGEEATSSTEDFHGLSGSMTTEKKLSRGYGNGFMGLGRESSTHGGKGASRSEQERKKGIPWTEEEHRTELMRLMQQTVTTFGVAVHCLVANFELFLLGLDKFGKGDWRSISRNFVTSRTPTQVASHAQKYFIRLNSMNRDRRRSSIHDITSLNNGDVSSHQAPIIGRQVNTSPAWPAPAMEPSVKHRRQTHVPGLAMYGRPPGHPVAPPGHMASAVGTPVMLPPPGHPPYVVPVGYPMASQTMHQ</sequence>
<keyword evidence="5" id="KW-0539">Nucleus</keyword>
<comment type="caution">
    <text evidence="10">The sequence shown here is derived from an EMBL/GenBank/DDBJ whole genome shotgun (WGS) entry which is preliminary data.</text>
</comment>
<dbReference type="SUPFAM" id="SSF46689">
    <property type="entry name" value="Homeodomain-like"/>
    <property type="match status" value="2"/>
</dbReference>
<dbReference type="PROSITE" id="PS51294">
    <property type="entry name" value="HTH_MYB"/>
    <property type="match status" value="1"/>
</dbReference>
<dbReference type="Proteomes" id="UP000657918">
    <property type="component" value="Unassembled WGS sequence"/>
</dbReference>
<dbReference type="GO" id="GO:0003677">
    <property type="term" value="F:DNA binding"/>
    <property type="evidence" value="ECO:0007669"/>
    <property type="project" value="UniProtKB-KW"/>
</dbReference>
<evidence type="ECO:0000259" key="7">
    <source>
        <dbReference type="PROSITE" id="PS50090"/>
    </source>
</evidence>
<dbReference type="GO" id="GO:0005634">
    <property type="term" value="C:nucleus"/>
    <property type="evidence" value="ECO:0007669"/>
    <property type="project" value="UniProtKB-SubCell"/>
</dbReference>
<gene>
    <name evidence="10" type="ORF">SADUNF_Sadunf12G0045500</name>
</gene>
<dbReference type="Gene3D" id="1.10.10.60">
    <property type="entry name" value="Homeodomain-like"/>
    <property type="match status" value="2"/>
</dbReference>
<name>A0A835JHP1_9ROSI</name>
<keyword evidence="3" id="KW-0238">DNA-binding</keyword>
<feature type="domain" description="Myb-like" evidence="7">
    <location>
        <begin position="7"/>
        <end position="55"/>
    </location>
</feature>
<keyword evidence="2" id="KW-0805">Transcription regulation</keyword>
<evidence type="ECO:0000256" key="4">
    <source>
        <dbReference type="ARBA" id="ARBA00023163"/>
    </source>
</evidence>
<dbReference type="PROSITE" id="PS51293">
    <property type="entry name" value="SANT"/>
    <property type="match status" value="1"/>
</dbReference>
<dbReference type="InterPro" id="IPR006447">
    <property type="entry name" value="Myb_dom_plants"/>
</dbReference>
<organism evidence="10 11">
    <name type="scientific">Salix dunnii</name>
    <dbReference type="NCBI Taxonomy" id="1413687"/>
    <lineage>
        <taxon>Eukaryota</taxon>
        <taxon>Viridiplantae</taxon>
        <taxon>Streptophyta</taxon>
        <taxon>Embryophyta</taxon>
        <taxon>Tracheophyta</taxon>
        <taxon>Spermatophyta</taxon>
        <taxon>Magnoliopsida</taxon>
        <taxon>eudicotyledons</taxon>
        <taxon>Gunneridae</taxon>
        <taxon>Pentapetalae</taxon>
        <taxon>rosids</taxon>
        <taxon>fabids</taxon>
        <taxon>Malpighiales</taxon>
        <taxon>Salicaceae</taxon>
        <taxon>Saliceae</taxon>
        <taxon>Salix</taxon>
    </lineage>
</organism>
<dbReference type="AlphaFoldDB" id="A0A835JHP1"/>
<feature type="compositionally biased region" description="Basic and acidic residues" evidence="6">
    <location>
        <begin position="120"/>
        <end position="131"/>
    </location>
</feature>
<dbReference type="PROSITE" id="PS50090">
    <property type="entry name" value="MYB_LIKE"/>
    <property type="match status" value="1"/>
</dbReference>
<keyword evidence="11" id="KW-1185">Reference proteome</keyword>
<dbReference type="InterPro" id="IPR017884">
    <property type="entry name" value="SANT_dom"/>
</dbReference>
<dbReference type="CDD" id="cd00167">
    <property type="entry name" value="SANT"/>
    <property type="match status" value="2"/>
</dbReference>
<dbReference type="InterPro" id="IPR001005">
    <property type="entry name" value="SANT/Myb"/>
</dbReference>
<evidence type="ECO:0000259" key="8">
    <source>
        <dbReference type="PROSITE" id="PS51293"/>
    </source>
</evidence>
<feature type="region of interest" description="Disordered" evidence="6">
    <location>
        <begin position="107"/>
        <end position="131"/>
    </location>
</feature>
<dbReference type="EMBL" id="JADGMS010000012">
    <property type="protein sequence ID" value="KAF9671417.1"/>
    <property type="molecule type" value="Genomic_DNA"/>
</dbReference>
<evidence type="ECO:0000256" key="1">
    <source>
        <dbReference type="ARBA" id="ARBA00004123"/>
    </source>
</evidence>
<dbReference type="InterPro" id="IPR009057">
    <property type="entry name" value="Homeodomain-like_sf"/>
</dbReference>
<evidence type="ECO:0000256" key="2">
    <source>
        <dbReference type="ARBA" id="ARBA00023015"/>
    </source>
</evidence>
<feature type="domain" description="SANT" evidence="8">
    <location>
        <begin position="1"/>
        <end position="58"/>
    </location>
</feature>
<protein>
    <submittedName>
        <fullName evidence="10">Uncharacterized protein</fullName>
    </submittedName>
</protein>
<keyword evidence="4" id="KW-0804">Transcription</keyword>
<evidence type="ECO:0000256" key="6">
    <source>
        <dbReference type="SAM" id="MobiDB-lite"/>
    </source>
</evidence>
<proteinExistence type="predicted"/>
<dbReference type="SMART" id="SM00717">
    <property type="entry name" value="SANT"/>
    <property type="match status" value="2"/>
</dbReference>
<dbReference type="OrthoDB" id="118550at2759"/>
<dbReference type="InterPro" id="IPR017930">
    <property type="entry name" value="Myb_dom"/>
</dbReference>
<feature type="domain" description="HTH myb-type" evidence="9">
    <location>
        <begin position="164"/>
        <end position="206"/>
    </location>
</feature>
<dbReference type="PANTHER" id="PTHR44042:SF67">
    <property type="entry name" value="MYB-LIKE PROTEIN I"/>
    <property type="match status" value="1"/>
</dbReference>
<dbReference type="NCBIfam" id="TIGR01557">
    <property type="entry name" value="myb_SHAQKYF"/>
    <property type="match status" value="1"/>
</dbReference>
<dbReference type="FunFam" id="1.10.10.60:FF:000154">
    <property type="entry name" value="Transcription factor SRM1"/>
    <property type="match status" value="1"/>
</dbReference>
<dbReference type="PANTHER" id="PTHR44042">
    <property type="entry name" value="DUPLICATED HOMEODOMAIN-LIKE SUPERFAMILY PROTEIN-RELATED"/>
    <property type="match status" value="1"/>
</dbReference>
<comment type="subcellular location">
    <subcellularLocation>
        <location evidence="1">Nucleus</location>
    </subcellularLocation>
</comment>